<proteinExistence type="predicted"/>
<dbReference type="InterPro" id="IPR027461">
    <property type="entry name" value="Carboxypeptidase_A_C_sf"/>
</dbReference>
<evidence type="ECO:0000259" key="2">
    <source>
        <dbReference type="Pfam" id="PF17676"/>
    </source>
</evidence>
<organism evidence="3 4">
    <name type="scientific">Tepidimicrobium xylanilyticum</name>
    <dbReference type="NCBI Taxonomy" id="1123352"/>
    <lineage>
        <taxon>Bacteria</taxon>
        <taxon>Bacillati</taxon>
        <taxon>Bacillota</taxon>
        <taxon>Tissierellia</taxon>
        <taxon>Tissierellales</taxon>
        <taxon>Tepidimicrobiaceae</taxon>
        <taxon>Tepidimicrobium</taxon>
    </lineage>
</organism>
<keyword evidence="1" id="KW-0472">Membrane</keyword>
<dbReference type="SUPFAM" id="SSF141986">
    <property type="entry name" value="LD-carboxypeptidase A C-terminal domain-like"/>
    <property type="match status" value="1"/>
</dbReference>
<sequence length="52" mass="5971">MRDKVKGDDLPIMYNMNFGHTVLMFILAYGVEAEIDCDNKKFRINESGTAEE</sequence>
<protein>
    <recommendedName>
        <fullName evidence="2">LD-carboxypeptidase C-terminal domain-containing protein</fullName>
    </recommendedName>
</protein>
<accession>A0A1H2ZIR0</accession>
<dbReference type="EMBL" id="FNNG01000007">
    <property type="protein sequence ID" value="SDX17320.1"/>
    <property type="molecule type" value="Genomic_DNA"/>
</dbReference>
<feature type="transmembrane region" description="Helical" evidence="1">
    <location>
        <begin position="12"/>
        <end position="31"/>
    </location>
</feature>
<evidence type="ECO:0000313" key="3">
    <source>
        <dbReference type="EMBL" id="SDX17320.1"/>
    </source>
</evidence>
<dbReference type="Pfam" id="PF17676">
    <property type="entry name" value="Peptidase_S66C"/>
    <property type="match status" value="1"/>
</dbReference>
<dbReference type="InterPro" id="IPR040921">
    <property type="entry name" value="Peptidase_S66C"/>
</dbReference>
<name>A0A1H2ZIR0_9FIRM</name>
<gene>
    <name evidence="3" type="ORF">SAMN05660923_01853</name>
</gene>
<dbReference type="Proteomes" id="UP000198828">
    <property type="component" value="Unassembled WGS sequence"/>
</dbReference>
<dbReference type="Gene3D" id="3.50.30.60">
    <property type="entry name" value="LD-carboxypeptidase A C-terminal domain-like"/>
    <property type="match status" value="1"/>
</dbReference>
<feature type="domain" description="LD-carboxypeptidase C-terminal" evidence="2">
    <location>
        <begin position="2"/>
        <end position="35"/>
    </location>
</feature>
<dbReference type="AlphaFoldDB" id="A0A1H2ZIR0"/>
<evidence type="ECO:0000313" key="4">
    <source>
        <dbReference type="Proteomes" id="UP000198828"/>
    </source>
</evidence>
<keyword evidence="1" id="KW-0812">Transmembrane</keyword>
<keyword evidence="1" id="KW-1133">Transmembrane helix</keyword>
<keyword evidence="4" id="KW-1185">Reference proteome</keyword>
<evidence type="ECO:0000256" key="1">
    <source>
        <dbReference type="SAM" id="Phobius"/>
    </source>
</evidence>
<reference evidence="3 4" key="1">
    <citation type="submission" date="2016-10" db="EMBL/GenBank/DDBJ databases">
        <authorList>
            <person name="de Groot N.N."/>
        </authorList>
    </citation>
    <scope>NUCLEOTIDE SEQUENCE [LARGE SCALE GENOMIC DNA]</scope>
    <source>
        <strain evidence="3 4">DSM 23310</strain>
    </source>
</reference>